<evidence type="ECO:0000313" key="2">
    <source>
        <dbReference type="EMBL" id="GHG27057.1"/>
    </source>
</evidence>
<evidence type="ECO:0000313" key="3">
    <source>
        <dbReference type="Proteomes" id="UP000632849"/>
    </source>
</evidence>
<dbReference type="InterPro" id="IPR025644">
    <property type="entry name" value="DUF4344"/>
</dbReference>
<keyword evidence="1" id="KW-0732">Signal</keyword>
<evidence type="ECO:0008006" key="4">
    <source>
        <dbReference type="Google" id="ProtNLM"/>
    </source>
</evidence>
<sequence>MPAAARLRRRLALAPAAALLAGCAATPAAPSPTTGTATGAGRLVVAYEAARTPEDRTARAFLRAHRVLEDAAAYADARIALPRDVPLRAASCEAPNPYWDEAAGRITYCYGLVPEARRLFARAGTDGTGGTPARRPAAAVDEDVVGLSNGILFHELGHALVDLYDLPVTGREEDAVDQLAVLLLASGDERHAGYAISTIDAWGALWKAAEGGDPGVAAYSDVHSLDGQRFFNWACWLYGSDPGRFADAVDAEGNPDGVLPRDRAALCPAEFRRIESSWRTLLAPHLKQP</sequence>
<dbReference type="EMBL" id="BNBE01000004">
    <property type="protein sequence ID" value="GHG27057.1"/>
    <property type="molecule type" value="Genomic_DNA"/>
</dbReference>
<dbReference type="RefSeq" id="WP_190044652.1">
    <property type="nucleotide sequence ID" value="NZ_BNBE01000004.1"/>
</dbReference>
<dbReference type="Pfam" id="PF14247">
    <property type="entry name" value="DUF4344"/>
    <property type="match status" value="1"/>
</dbReference>
<protein>
    <recommendedName>
        <fullName evidence="4">Metallopeptidase</fullName>
    </recommendedName>
</protein>
<dbReference type="PROSITE" id="PS51257">
    <property type="entry name" value="PROKAR_LIPOPROTEIN"/>
    <property type="match status" value="1"/>
</dbReference>
<organism evidence="2 3">
    <name type="scientific">Streptomyces filamentosus</name>
    <name type="common">Streptomyces roseosporus</name>
    <dbReference type="NCBI Taxonomy" id="67294"/>
    <lineage>
        <taxon>Bacteria</taxon>
        <taxon>Bacillati</taxon>
        <taxon>Actinomycetota</taxon>
        <taxon>Actinomycetes</taxon>
        <taxon>Kitasatosporales</taxon>
        <taxon>Streptomycetaceae</taxon>
        <taxon>Streptomyces</taxon>
    </lineage>
</organism>
<keyword evidence="3" id="KW-1185">Reference proteome</keyword>
<accession>A0A919BXW0</accession>
<dbReference type="Proteomes" id="UP000632849">
    <property type="component" value="Unassembled WGS sequence"/>
</dbReference>
<feature type="signal peptide" evidence="1">
    <location>
        <begin position="1"/>
        <end position="28"/>
    </location>
</feature>
<feature type="chain" id="PRO_5039328118" description="Metallopeptidase" evidence="1">
    <location>
        <begin position="29"/>
        <end position="289"/>
    </location>
</feature>
<evidence type="ECO:0000256" key="1">
    <source>
        <dbReference type="SAM" id="SignalP"/>
    </source>
</evidence>
<comment type="caution">
    <text evidence="2">The sequence shown here is derived from an EMBL/GenBank/DDBJ whole genome shotgun (WGS) entry which is preliminary data.</text>
</comment>
<gene>
    <name evidence="2" type="ORF">GCM10017667_74660</name>
</gene>
<reference evidence="2" key="1">
    <citation type="journal article" date="2014" name="Int. J. Syst. Evol. Microbiol.">
        <title>Complete genome sequence of Corynebacterium casei LMG S-19264T (=DSM 44701T), isolated from a smear-ripened cheese.</title>
        <authorList>
            <consortium name="US DOE Joint Genome Institute (JGI-PGF)"/>
            <person name="Walter F."/>
            <person name="Albersmeier A."/>
            <person name="Kalinowski J."/>
            <person name="Ruckert C."/>
        </authorList>
    </citation>
    <scope>NUCLEOTIDE SEQUENCE</scope>
    <source>
        <strain evidence="2">JCM 4122</strain>
    </source>
</reference>
<dbReference type="AlphaFoldDB" id="A0A919BXW0"/>
<proteinExistence type="predicted"/>
<name>A0A919BXW0_STRFL</name>
<reference evidence="2" key="2">
    <citation type="submission" date="2020-09" db="EMBL/GenBank/DDBJ databases">
        <authorList>
            <person name="Sun Q."/>
            <person name="Ohkuma M."/>
        </authorList>
    </citation>
    <scope>NUCLEOTIDE SEQUENCE</scope>
    <source>
        <strain evidence="2">JCM 4122</strain>
    </source>
</reference>